<evidence type="ECO:0000313" key="4">
    <source>
        <dbReference type="Proteomes" id="UP000442535"/>
    </source>
</evidence>
<name>A0A7K0K157_9ACTO</name>
<dbReference type="EMBL" id="VUMY01000004">
    <property type="protein sequence ID" value="MST49227.1"/>
    <property type="molecule type" value="Genomic_DNA"/>
</dbReference>
<dbReference type="GO" id="GO:0005975">
    <property type="term" value="P:carbohydrate metabolic process"/>
    <property type="evidence" value="ECO:0007669"/>
    <property type="project" value="UniProtKB-ARBA"/>
</dbReference>
<keyword evidence="1" id="KW-1133">Transmembrane helix</keyword>
<gene>
    <name evidence="3" type="ORF">FYJ63_03040</name>
</gene>
<evidence type="ECO:0000256" key="1">
    <source>
        <dbReference type="SAM" id="Phobius"/>
    </source>
</evidence>
<reference evidence="3 4" key="1">
    <citation type="submission" date="2019-08" db="EMBL/GenBank/DDBJ databases">
        <title>In-depth cultivation of the pig gut microbiome towards novel bacterial diversity and tailored functional studies.</title>
        <authorList>
            <person name="Wylensek D."/>
            <person name="Hitch T.C.A."/>
            <person name="Clavel T."/>
        </authorList>
    </citation>
    <scope>NUCLEOTIDE SEQUENCE [LARGE SCALE GENOMIC DNA]</scope>
    <source>
        <strain evidence="3 4">RF-GAM-744-WT-7</strain>
    </source>
</reference>
<keyword evidence="1" id="KW-0472">Membrane</keyword>
<dbReference type="InterPro" id="IPR000601">
    <property type="entry name" value="PKD_dom"/>
</dbReference>
<dbReference type="PROSITE" id="PS50093">
    <property type="entry name" value="PKD"/>
    <property type="match status" value="1"/>
</dbReference>
<sequence length="250" mass="26979">MQRKAMVAAGMVVGLALSWGIGFWAVATQGSFSGSGSSISGTITFSNGAFNNFSHSAPHDGSDGNPAGWTYFKDDTGSKLRNFFNSKDQFLGSRQTPLDIGYHPEPVIVTEDVKLEIKAPEIKLNPEVNAIVGKDTYAYVVDPKPQDLEVRAGGFSVKVRVTPVGYEWDWGDGAVTKSKEAGAPWPDGTVKHQYAKPGIYTVNCRVYWKGDWEVSGGDSGDDGDVEGDLFTDSSATPLEVRYLIPYLVAP</sequence>
<dbReference type="InterPro" id="IPR035986">
    <property type="entry name" value="PKD_dom_sf"/>
</dbReference>
<dbReference type="AlphaFoldDB" id="A0A7K0K157"/>
<dbReference type="InterPro" id="IPR013783">
    <property type="entry name" value="Ig-like_fold"/>
</dbReference>
<keyword evidence="4" id="KW-1185">Reference proteome</keyword>
<protein>
    <recommendedName>
        <fullName evidence="2">PKD domain-containing protein</fullName>
    </recommendedName>
</protein>
<dbReference type="RefSeq" id="WP_154543659.1">
    <property type="nucleotide sequence ID" value="NZ_VUMY01000004.1"/>
</dbReference>
<dbReference type="Gene3D" id="2.60.40.10">
    <property type="entry name" value="Immunoglobulins"/>
    <property type="match status" value="1"/>
</dbReference>
<organism evidence="3 4">
    <name type="scientific">Mobiluncus porci</name>
    <dbReference type="NCBI Taxonomy" id="2652278"/>
    <lineage>
        <taxon>Bacteria</taxon>
        <taxon>Bacillati</taxon>
        <taxon>Actinomycetota</taxon>
        <taxon>Actinomycetes</taxon>
        <taxon>Actinomycetales</taxon>
        <taxon>Actinomycetaceae</taxon>
        <taxon>Mobiluncus</taxon>
    </lineage>
</organism>
<comment type="caution">
    <text evidence="3">The sequence shown here is derived from an EMBL/GenBank/DDBJ whole genome shotgun (WGS) entry which is preliminary data.</text>
</comment>
<dbReference type="Proteomes" id="UP000442535">
    <property type="component" value="Unassembled WGS sequence"/>
</dbReference>
<accession>A0A7K0K157</accession>
<dbReference type="SUPFAM" id="SSF49299">
    <property type="entry name" value="PKD domain"/>
    <property type="match status" value="1"/>
</dbReference>
<dbReference type="CDD" id="cd00146">
    <property type="entry name" value="PKD"/>
    <property type="match status" value="1"/>
</dbReference>
<dbReference type="Pfam" id="PF18911">
    <property type="entry name" value="PKD_4"/>
    <property type="match status" value="1"/>
</dbReference>
<proteinExistence type="predicted"/>
<evidence type="ECO:0000313" key="3">
    <source>
        <dbReference type="EMBL" id="MST49227.1"/>
    </source>
</evidence>
<feature type="transmembrane region" description="Helical" evidence="1">
    <location>
        <begin position="7"/>
        <end position="27"/>
    </location>
</feature>
<keyword evidence="1" id="KW-0812">Transmembrane</keyword>
<feature type="domain" description="PKD" evidence="2">
    <location>
        <begin position="162"/>
        <end position="203"/>
    </location>
</feature>
<evidence type="ECO:0000259" key="2">
    <source>
        <dbReference type="PROSITE" id="PS50093"/>
    </source>
</evidence>